<dbReference type="PRINTS" id="PR00326">
    <property type="entry name" value="GTP1OBG"/>
</dbReference>
<evidence type="ECO:0000256" key="11">
    <source>
        <dbReference type="ARBA" id="ARBA00048478"/>
    </source>
</evidence>
<evidence type="ECO:0000256" key="12">
    <source>
        <dbReference type="HAMAP-Rule" id="MF_00195"/>
    </source>
</evidence>
<dbReference type="NCBIfam" id="TIGR00231">
    <property type="entry name" value="small_GTP"/>
    <property type="match status" value="2"/>
</dbReference>
<dbReference type="EMBL" id="JADKMY010000001">
    <property type="protein sequence ID" value="MBF4553686.1"/>
    <property type="molecule type" value="Genomic_DNA"/>
</dbReference>
<comment type="subunit">
    <text evidence="12">Associates with the 50S ribosomal subunit.</text>
</comment>
<dbReference type="SUPFAM" id="SSF52540">
    <property type="entry name" value="P-loop containing nucleoside triphosphate hydrolases"/>
    <property type="match status" value="3"/>
</dbReference>
<feature type="binding site" evidence="12">
    <location>
        <begin position="567"/>
        <end position="574"/>
    </location>
    <ligand>
        <name>GTP</name>
        <dbReference type="ChEBI" id="CHEBI:37565"/>
        <label>2</label>
    </ligand>
</feature>
<dbReference type="InterPro" id="IPR011994">
    <property type="entry name" value="Cytidylate_kinase_dom"/>
</dbReference>
<dbReference type="NCBIfam" id="NF007071">
    <property type="entry name" value="PRK09518.1"/>
    <property type="match status" value="1"/>
</dbReference>
<comment type="similarity">
    <text evidence="1 12 14">Belongs to the TRAFAC class TrmE-Era-EngA-EngB-Septin-like GTPase superfamily. EngA (Der) GTPase family.</text>
</comment>
<dbReference type="CDD" id="cd01895">
    <property type="entry name" value="EngA2"/>
    <property type="match status" value="1"/>
</dbReference>
<accession>A0ABR9ZJS8</accession>
<dbReference type="GO" id="GO:0016301">
    <property type="term" value="F:kinase activity"/>
    <property type="evidence" value="ECO:0007669"/>
    <property type="project" value="UniProtKB-KW"/>
</dbReference>
<dbReference type="InterPro" id="IPR015946">
    <property type="entry name" value="KH_dom-like_a/b"/>
</dbReference>
<dbReference type="EC" id="2.7.4.25" evidence="13"/>
<dbReference type="Pfam" id="PF01926">
    <property type="entry name" value="MMR_HSR1"/>
    <property type="match status" value="2"/>
</dbReference>
<evidence type="ECO:0000259" key="15">
    <source>
        <dbReference type="PROSITE" id="PS51712"/>
    </source>
</evidence>
<feature type="domain" description="EngA-type G" evidence="15">
    <location>
        <begin position="561"/>
        <end position="734"/>
    </location>
</feature>
<dbReference type="PROSITE" id="PS51712">
    <property type="entry name" value="G_ENGA"/>
    <property type="match status" value="2"/>
</dbReference>
<evidence type="ECO:0000256" key="5">
    <source>
        <dbReference type="ARBA" id="ARBA00022737"/>
    </source>
</evidence>
<keyword evidence="7 13" id="KW-0418">Kinase</keyword>
<organism evidence="16 17">
    <name type="scientific">Corynebacterium suicordis DSM 45110</name>
    <dbReference type="NCBI Taxonomy" id="1121369"/>
    <lineage>
        <taxon>Bacteria</taxon>
        <taxon>Bacillati</taxon>
        <taxon>Actinomycetota</taxon>
        <taxon>Actinomycetes</taxon>
        <taxon>Mycobacteriales</taxon>
        <taxon>Corynebacteriaceae</taxon>
        <taxon>Corynebacterium</taxon>
    </lineage>
</organism>
<keyword evidence="4 13" id="KW-0808">Transferase</keyword>
<evidence type="ECO:0000256" key="6">
    <source>
        <dbReference type="ARBA" id="ARBA00022741"/>
    </source>
</evidence>
<feature type="binding site" evidence="12">
    <location>
        <begin position="441"/>
        <end position="445"/>
    </location>
    <ligand>
        <name>GTP</name>
        <dbReference type="ChEBI" id="CHEBI:37565"/>
        <label>1</label>
    </ligand>
</feature>
<dbReference type="NCBIfam" id="TIGR03594">
    <property type="entry name" value="GTPase_EngA"/>
    <property type="match status" value="1"/>
</dbReference>
<dbReference type="Gene3D" id="3.30.300.20">
    <property type="match status" value="1"/>
</dbReference>
<proteinExistence type="inferred from homology"/>
<keyword evidence="17" id="KW-1185">Reference proteome</keyword>
<evidence type="ECO:0000256" key="3">
    <source>
        <dbReference type="ARBA" id="ARBA00022517"/>
    </source>
</evidence>
<reference evidence="16 17" key="1">
    <citation type="submission" date="2020-10" db="EMBL/GenBank/DDBJ databases">
        <title>Novel species in genus Corynebacterium.</title>
        <authorList>
            <person name="Zhang G."/>
        </authorList>
    </citation>
    <scope>NUCLEOTIDE SEQUENCE [LARGE SCALE GENOMIC DNA]</scope>
    <source>
        <strain evidence="16 17">DSM 45110</strain>
    </source>
</reference>
<dbReference type="InterPro" id="IPR027417">
    <property type="entry name" value="P-loop_NTPase"/>
</dbReference>
<evidence type="ECO:0000256" key="13">
    <source>
        <dbReference type="HAMAP-Rule" id="MF_00238"/>
    </source>
</evidence>
<keyword evidence="6 12" id="KW-0547">Nucleotide-binding</keyword>
<feature type="binding site" evidence="12">
    <location>
        <begin position="503"/>
        <end position="506"/>
    </location>
    <ligand>
        <name>GTP</name>
        <dbReference type="ChEBI" id="CHEBI:37565"/>
        <label>1</label>
    </ligand>
</feature>
<feature type="binding site" evidence="12">
    <location>
        <begin position="394"/>
        <end position="401"/>
    </location>
    <ligand>
        <name>GTP</name>
        <dbReference type="ChEBI" id="CHEBI:37565"/>
        <label>1</label>
    </ligand>
</feature>
<evidence type="ECO:0000256" key="10">
    <source>
        <dbReference type="ARBA" id="ARBA00047615"/>
    </source>
</evidence>
<evidence type="ECO:0000256" key="1">
    <source>
        <dbReference type="ARBA" id="ARBA00008279"/>
    </source>
</evidence>
<keyword evidence="13" id="KW-0963">Cytoplasm</keyword>
<comment type="caution">
    <text evidence="16">The sequence shown here is derived from an EMBL/GenBank/DDBJ whole genome shotgun (WGS) entry which is preliminary data.</text>
</comment>
<dbReference type="SMART" id="SM00382">
    <property type="entry name" value="AAA"/>
    <property type="match status" value="2"/>
</dbReference>
<keyword evidence="3 12" id="KW-0690">Ribosome biogenesis</keyword>
<sequence length="823" mass="90535">MNRDMSENNLTYLATVDNLVDGGLILAVDGPSGTGKSTVCRLIAQAAGAKYLDTGAMYRVATLHVLRQGIDMEAFDPQDQAAVSRIIDATSELPLQVNEDPASTEVLLDGEDVSAEIRGSEVTSHVSAVAAIPEVRENLVAIQRAMALDAGRCVVEGRDIGTVVLPDAPVKIFMTAAPEVRAQRRFDQDSAKGAELDLAEVLADVQRRDEADSTRAVSPLKPAEDAVVLDTGDLSIDEVLEKFSELVVASEDNPADLRLEEDLEEDREEDDDLEPLVFRTSGGNVVGADGHVTVRDEPVLDSEIETTNEAEMDEDLDADLTEDLDEDPEDFDDSEFADPEFSDGYFIEGDDSEQFDLLANDDANTDWDAVESAFGVFGEDGLEQEALCTVAIVGRPNVGKSTLVNRFIGRREAVVEDFPGVTRDRISYLGEWTGRRFWVQDTGGWDADAKGIHGAIARQAEVAMATADVIVFVVDTKVGITSTDEMIAHKLLRSEVPVLLVANKFDSDNQYADVSEFWSLGLGNPYPVSAQHGRGAADVMDQVLKDFPDKPREASIVAGPRRVALVGRPNVGKSSLLNKITGEERSVVDNVAGTTVDPVDSIVDLEEKTWRFVDTAGIRKKTKTARGHEFYASLRTRSAIDSAEVVIFLVDASEQIAEQDQRVLRMILDSGRALVVAYNKWDLVDEDRRDLLEREIELQLAHVPWARRVNISAKTGRALQRLEPAMIEALESWDQRVTTGQLNTWLRAVIAETPPPMRGGRLPRVLFATQASSKPPVIVLFTTGFLEHGYRRFLERKFRETFGFEGSPVRIAVRVREKRGRKK</sequence>
<comment type="function">
    <text evidence="12">GTPase that plays an essential role in the late steps of ribosome biogenesis.</text>
</comment>
<feature type="binding site" evidence="12">
    <location>
        <begin position="679"/>
        <end position="682"/>
    </location>
    <ligand>
        <name>GTP</name>
        <dbReference type="ChEBI" id="CHEBI:37565"/>
        <label>2</label>
    </ligand>
</feature>
<dbReference type="PANTHER" id="PTHR43834:SF6">
    <property type="entry name" value="GTPASE DER"/>
    <property type="match status" value="1"/>
</dbReference>
<dbReference type="CDD" id="cd01894">
    <property type="entry name" value="EngA1"/>
    <property type="match status" value="1"/>
</dbReference>
<feature type="binding site" evidence="12">
    <location>
        <begin position="614"/>
        <end position="618"/>
    </location>
    <ligand>
        <name>GTP</name>
        <dbReference type="ChEBI" id="CHEBI:37565"/>
        <label>2</label>
    </ligand>
</feature>
<evidence type="ECO:0000256" key="14">
    <source>
        <dbReference type="PROSITE-ProRule" id="PRU01049"/>
    </source>
</evidence>
<comment type="catalytic activity">
    <reaction evidence="10 13">
        <text>dCMP + ATP = dCDP + ADP</text>
        <dbReference type="Rhea" id="RHEA:25094"/>
        <dbReference type="ChEBI" id="CHEBI:30616"/>
        <dbReference type="ChEBI" id="CHEBI:57566"/>
        <dbReference type="ChEBI" id="CHEBI:58593"/>
        <dbReference type="ChEBI" id="CHEBI:456216"/>
        <dbReference type="EC" id="2.7.4.25"/>
    </reaction>
</comment>
<dbReference type="PANTHER" id="PTHR43834">
    <property type="entry name" value="GTPASE DER"/>
    <property type="match status" value="1"/>
</dbReference>
<comment type="catalytic activity">
    <reaction evidence="11 13">
        <text>CMP + ATP = CDP + ADP</text>
        <dbReference type="Rhea" id="RHEA:11600"/>
        <dbReference type="ChEBI" id="CHEBI:30616"/>
        <dbReference type="ChEBI" id="CHEBI:58069"/>
        <dbReference type="ChEBI" id="CHEBI:60377"/>
        <dbReference type="ChEBI" id="CHEBI:456216"/>
        <dbReference type="EC" id="2.7.4.25"/>
    </reaction>
</comment>
<keyword evidence="9 12" id="KW-0342">GTP-binding</keyword>
<dbReference type="Gene3D" id="3.40.50.300">
    <property type="entry name" value="P-loop containing nucleotide triphosphate hydrolases"/>
    <property type="match status" value="3"/>
</dbReference>
<evidence type="ECO:0000313" key="16">
    <source>
        <dbReference type="EMBL" id="MBF4553686.1"/>
    </source>
</evidence>
<dbReference type="InterPro" id="IPR006073">
    <property type="entry name" value="GTP-bd"/>
</dbReference>
<dbReference type="HAMAP" id="MF_00238">
    <property type="entry name" value="Cytidyl_kinase_type1"/>
    <property type="match status" value="1"/>
</dbReference>
<dbReference type="InterPro" id="IPR005225">
    <property type="entry name" value="Small_GTP-bd"/>
</dbReference>
<evidence type="ECO:0000313" key="17">
    <source>
        <dbReference type="Proteomes" id="UP000635902"/>
    </source>
</evidence>
<feature type="binding site" evidence="13">
    <location>
        <begin position="30"/>
        <end position="38"/>
    </location>
    <ligand>
        <name>ATP</name>
        <dbReference type="ChEBI" id="CHEBI:30616"/>
    </ligand>
</feature>
<keyword evidence="8 13" id="KW-0067">ATP-binding</keyword>
<dbReference type="InterPro" id="IPR003136">
    <property type="entry name" value="Cytidylate_kin"/>
</dbReference>
<dbReference type="InterPro" id="IPR031166">
    <property type="entry name" value="G_ENGA"/>
</dbReference>
<name>A0ABR9ZJS8_9CORY</name>
<evidence type="ECO:0000256" key="9">
    <source>
        <dbReference type="ARBA" id="ARBA00023134"/>
    </source>
</evidence>
<gene>
    <name evidence="12 16" type="primary">der</name>
    <name evidence="13" type="synonym">cmk</name>
    <name evidence="16" type="ORF">IRY30_06280</name>
</gene>
<feature type="domain" description="EngA-type G" evidence="15">
    <location>
        <begin position="388"/>
        <end position="551"/>
    </location>
</feature>
<dbReference type="CDD" id="cd02020">
    <property type="entry name" value="CMPK"/>
    <property type="match status" value="1"/>
</dbReference>
<evidence type="ECO:0000256" key="2">
    <source>
        <dbReference type="ARBA" id="ARBA00009427"/>
    </source>
</evidence>
<evidence type="ECO:0000256" key="8">
    <source>
        <dbReference type="ARBA" id="ARBA00022840"/>
    </source>
</evidence>
<evidence type="ECO:0000256" key="4">
    <source>
        <dbReference type="ARBA" id="ARBA00022679"/>
    </source>
</evidence>
<dbReference type="NCBIfam" id="TIGR00017">
    <property type="entry name" value="cmk"/>
    <property type="match status" value="1"/>
</dbReference>
<dbReference type="InterPro" id="IPR003593">
    <property type="entry name" value="AAA+_ATPase"/>
</dbReference>
<dbReference type="InterPro" id="IPR016484">
    <property type="entry name" value="GTPase_Der"/>
</dbReference>
<comment type="similarity">
    <text evidence="2 13">Belongs to the cytidylate kinase family. Type 1 subfamily.</text>
</comment>
<dbReference type="HAMAP" id="MF_00195">
    <property type="entry name" value="GTPase_Der"/>
    <property type="match status" value="1"/>
</dbReference>
<dbReference type="Proteomes" id="UP000635902">
    <property type="component" value="Unassembled WGS sequence"/>
</dbReference>
<dbReference type="NCBIfam" id="NF002828">
    <property type="entry name" value="PRK03003.1"/>
    <property type="match status" value="1"/>
</dbReference>
<dbReference type="Pfam" id="PF14714">
    <property type="entry name" value="KH_dom-like"/>
    <property type="match status" value="1"/>
</dbReference>
<dbReference type="InterPro" id="IPR032859">
    <property type="entry name" value="KH_dom-like"/>
</dbReference>
<protein>
    <recommendedName>
        <fullName evidence="12 13">Multifunctional fusion protein</fullName>
    </recommendedName>
    <domain>
        <recommendedName>
            <fullName evidence="13">Cytidylate kinase</fullName>
            <shortName evidence="13">CK</shortName>
            <ecNumber evidence="13">2.7.4.25</ecNumber>
        </recommendedName>
        <alternativeName>
            <fullName evidence="13">Cytidine monophosphate kinase</fullName>
            <shortName evidence="13">CMP kinase</shortName>
        </alternativeName>
    </domain>
    <domain>
        <recommendedName>
            <fullName evidence="12">GTPase Der</fullName>
        </recommendedName>
        <alternativeName>
            <fullName evidence="12">GTP-binding protein EngA</fullName>
        </alternativeName>
    </domain>
</protein>
<keyword evidence="5" id="KW-0677">Repeat</keyword>
<evidence type="ECO:0000256" key="7">
    <source>
        <dbReference type="ARBA" id="ARBA00022777"/>
    </source>
</evidence>
<comment type="subcellular location">
    <subcellularLocation>
        <location evidence="13">Cytoplasm</location>
    </subcellularLocation>
</comment>
<dbReference type="Pfam" id="PF02224">
    <property type="entry name" value="Cytidylate_kin"/>
    <property type="match status" value="1"/>
</dbReference>